<accession>A0A2G2XRZ5</accession>
<feature type="compositionally biased region" description="Basic residues" evidence="1">
    <location>
        <begin position="14"/>
        <end position="34"/>
    </location>
</feature>
<dbReference type="PANTHER" id="PTHR47592">
    <property type="entry name" value="PBF68 PROTEIN"/>
    <property type="match status" value="1"/>
</dbReference>
<dbReference type="Pfam" id="PF22936">
    <property type="entry name" value="Pol_BBD"/>
    <property type="match status" value="1"/>
</dbReference>
<comment type="caution">
    <text evidence="3">The sequence shown here is derived from an EMBL/GenBank/DDBJ whole genome shotgun (WGS) entry which is preliminary data.</text>
</comment>
<evidence type="ECO:0000259" key="2">
    <source>
        <dbReference type="Pfam" id="PF22936"/>
    </source>
</evidence>
<dbReference type="OrthoDB" id="2596766at2759"/>
<sequence>MNRANIVENDQNNSKKRKKAGSKSNQPKKKFKGKRFNCGKIGHKFMDCLSLKKGKKKDQANLAESKKEMDDLCVMLFECNLVGNPSEWWIDSGATRHVCANKELFSTFALAQVEEKINMTNSATAKVEGTGNACLKMTSSKVLTLNNVLYVP</sequence>
<protein>
    <recommendedName>
        <fullName evidence="2">Retrovirus-related Pol polyprotein from transposon TNT 1-94-like beta-barrel domain-containing protein</fullName>
    </recommendedName>
</protein>
<keyword evidence="4" id="KW-1185">Reference proteome</keyword>
<name>A0A2G2XRZ5_CAPBA</name>
<evidence type="ECO:0000313" key="3">
    <source>
        <dbReference type="EMBL" id="PHT60131.1"/>
    </source>
</evidence>
<dbReference type="EMBL" id="MLFT02000001">
    <property type="protein sequence ID" value="PHT60131.1"/>
    <property type="molecule type" value="Genomic_DNA"/>
</dbReference>
<reference evidence="4" key="2">
    <citation type="journal article" date="2017" name="J. Anim. Genet.">
        <title>Multiple reference genome sequences of hot pepper reveal the massive evolution of plant disease resistance genes by retroduplication.</title>
        <authorList>
            <person name="Kim S."/>
            <person name="Park J."/>
            <person name="Yeom S.-I."/>
            <person name="Kim Y.-M."/>
            <person name="Seo E."/>
            <person name="Kim K.-T."/>
            <person name="Kim M.-S."/>
            <person name="Lee J.M."/>
            <person name="Cheong K."/>
            <person name="Shin H.-S."/>
            <person name="Kim S.-B."/>
            <person name="Han K."/>
            <person name="Lee J."/>
            <person name="Park M."/>
            <person name="Lee H.-A."/>
            <person name="Lee H.-Y."/>
            <person name="Lee Y."/>
            <person name="Oh S."/>
            <person name="Lee J.H."/>
            <person name="Choi E."/>
            <person name="Choi E."/>
            <person name="Lee S.E."/>
            <person name="Jeon J."/>
            <person name="Kim H."/>
            <person name="Choi G."/>
            <person name="Song H."/>
            <person name="Lee J."/>
            <person name="Lee S.-C."/>
            <person name="Kwon J.-K."/>
            <person name="Lee H.-Y."/>
            <person name="Koo N."/>
            <person name="Hong Y."/>
            <person name="Kim R.W."/>
            <person name="Kang W.-H."/>
            <person name="Huh J.H."/>
            <person name="Kang B.-C."/>
            <person name="Yang T.-J."/>
            <person name="Lee Y.-H."/>
            <person name="Bennetzen J.L."/>
            <person name="Choi D."/>
        </authorList>
    </citation>
    <scope>NUCLEOTIDE SEQUENCE [LARGE SCALE GENOMIC DNA]</scope>
    <source>
        <strain evidence="4">cv. PBC81</strain>
    </source>
</reference>
<feature type="domain" description="Retrovirus-related Pol polyprotein from transposon TNT 1-94-like beta-barrel" evidence="2">
    <location>
        <begin position="88"/>
        <end position="152"/>
    </location>
</feature>
<dbReference type="InterPro" id="IPR054722">
    <property type="entry name" value="PolX-like_BBD"/>
</dbReference>
<dbReference type="Proteomes" id="UP000224567">
    <property type="component" value="Unassembled WGS sequence"/>
</dbReference>
<dbReference type="PANTHER" id="PTHR47592:SF24">
    <property type="entry name" value="BNACNNG30200D PROTEIN"/>
    <property type="match status" value="1"/>
</dbReference>
<dbReference type="AlphaFoldDB" id="A0A2G2XRZ5"/>
<gene>
    <name evidence="3" type="ORF">CQW23_02494</name>
</gene>
<organism evidence="3 4">
    <name type="scientific">Capsicum baccatum</name>
    <name type="common">Peruvian pepper</name>
    <dbReference type="NCBI Taxonomy" id="33114"/>
    <lineage>
        <taxon>Eukaryota</taxon>
        <taxon>Viridiplantae</taxon>
        <taxon>Streptophyta</taxon>
        <taxon>Embryophyta</taxon>
        <taxon>Tracheophyta</taxon>
        <taxon>Spermatophyta</taxon>
        <taxon>Magnoliopsida</taxon>
        <taxon>eudicotyledons</taxon>
        <taxon>Gunneridae</taxon>
        <taxon>Pentapetalae</taxon>
        <taxon>asterids</taxon>
        <taxon>lamiids</taxon>
        <taxon>Solanales</taxon>
        <taxon>Solanaceae</taxon>
        <taxon>Solanoideae</taxon>
        <taxon>Capsiceae</taxon>
        <taxon>Capsicum</taxon>
    </lineage>
</organism>
<feature type="region of interest" description="Disordered" evidence="1">
    <location>
        <begin position="1"/>
        <end position="34"/>
    </location>
</feature>
<evidence type="ECO:0000313" key="4">
    <source>
        <dbReference type="Proteomes" id="UP000224567"/>
    </source>
</evidence>
<evidence type="ECO:0000256" key="1">
    <source>
        <dbReference type="SAM" id="MobiDB-lite"/>
    </source>
</evidence>
<proteinExistence type="predicted"/>
<reference evidence="3 4" key="1">
    <citation type="journal article" date="2017" name="Genome Biol.">
        <title>New reference genome sequences of hot pepper reveal the massive evolution of plant disease-resistance genes by retroduplication.</title>
        <authorList>
            <person name="Kim S."/>
            <person name="Park J."/>
            <person name="Yeom S.I."/>
            <person name="Kim Y.M."/>
            <person name="Seo E."/>
            <person name="Kim K.T."/>
            <person name="Kim M.S."/>
            <person name="Lee J.M."/>
            <person name="Cheong K."/>
            <person name="Shin H.S."/>
            <person name="Kim S.B."/>
            <person name="Han K."/>
            <person name="Lee J."/>
            <person name="Park M."/>
            <person name="Lee H.A."/>
            <person name="Lee H.Y."/>
            <person name="Lee Y."/>
            <person name="Oh S."/>
            <person name="Lee J.H."/>
            <person name="Choi E."/>
            <person name="Choi E."/>
            <person name="Lee S.E."/>
            <person name="Jeon J."/>
            <person name="Kim H."/>
            <person name="Choi G."/>
            <person name="Song H."/>
            <person name="Lee J."/>
            <person name="Lee S.C."/>
            <person name="Kwon J.K."/>
            <person name="Lee H.Y."/>
            <person name="Koo N."/>
            <person name="Hong Y."/>
            <person name="Kim R.W."/>
            <person name="Kang W.H."/>
            <person name="Huh J.H."/>
            <person name="Kang B.C."/>
            <person name="Yang T.J."/>
            <person name="Lee Y.H."/>
            <person name="Bennetzen J.L."/>
            <person name="Choi D."/>
        </authorList>
    </citation>
    <scope>NUCLEOTIDE SEQUENCE [LARGE SCALE GENOMIC DNA]</scope>
    <source>
        <strain evidence="4">cv. PBC81</strain>
    </source>
</reference>